<dbReference type="Proteomes" id="UP001241747">
    <property type="component" value="Unassembled WGS sequence"/>
</dbReference>
<comment type="caution">
    <text evidence="5">The sequence shown here is derived from an EMBL/GenBank/DDBJ whole genome shotgun (WGS) entry which is preliminary data.</text>
</comment>
<evidence type="ECO:0000313" key="5">
    <source>
        <dbReference type="EMBL" id="MDQ0503599.1"/>
    </source>
</evidence>
<dbReference type="InterPro" id="IPR015590">
    <property type="entry name" value="Aldehyde_DH_dom"/>
</dbReference>
<sequence>MTEIVRLSTADAVKLLTPRAAAFIGRVSHKMLIDGSWSEAAAGGAMEVLNPATEELLARVPAAGPQDVERAIAAARAAFDGGPWSRFTPEERQRALWTLADLIEANAQTIAQIESLDNGKSAAVAQMVDVKLATQLYRYMAGWATKIEGATVEPSFPRALGLEVTAFIRKEPVGVVAAVVPWNFPFLITAMKLAPALAAGCTVVLKPAEQTPLSALFLGELIAEAGFPNGVVNIVTGDGPGAGAPLTSHPAIDKISFTGSTEVGKIIGKVAMDNMTRLTLELGGKSPVIVLPDFAVADAAAGAAGAIFFNHGQVCCAGSRLFVHKKIYDNVVADIGAIAEKMSMGHGLDPQAQMGPLVSAEQLERVCDYIDLGRAEGAELVAGGARAGNQGYFVRPTVLSNVADTARVSREEIFGPVLVASPFEDLDDVARRANDTPYGLGASIWSKDLSAVHRLVPKLRSGSVWVNCHSAFDAALPFGGYKQSGFGKDFGRQSLDGYLETKSVVIAL</sequence>
<keyword evidence="1 3" id="KW-0560">Oxidoreductase</keyword>
<dbReference type="EMBL" id="JAUSVY010000001">
    <property type="protein sequence ID" value="MDQ0503599.1"/>
    <property type="molecule type" value="Genomic_DNA"/>
</dbReference>
<dbReference type="Gene3D" id="3.40.605.10">
    <property type="entry name" value="Aldehyde Dehydrogenase, Chain A, domain 1"/>
    <property type="match status" value="1"/>
</dbReference>
<evidence type="ECO:0000256" key="1">
    <source>
        <dbReference type="ARBA" id="ARBA00023002"/>
    </source>
</evidence>
<feature type="domain" description="Aldehyde dehydrogenase" evidence="4">
    <location>
        <begin position="37"/>
        <end position="504"/>
    </location>
</feature>
<dbReference type="InterPro" id="IPR016160">
    <property type="entry name" value="Ald_DH_CS_CYS"/>
</dbReference>
<name>A0ABU0L904_XANAG</name>
<dbReference type="InterPro" id="IPR016161">
    <property type="entry name" value="Ald_DH/histidinol_DH"/>
</dbReference>
<dbReference type="SUPFAM" id="SSF53720">
    <property type="entry name" value="ALDH-like"/>
    <property type="match status" value="1"/>
</dbReference>
<comment type="similarity">
    <text evidence="3">Belongs to the aldehyde dehydrogenase family.</text>
</comment>
<feature type="active site" evidence="2">
    <location>
        <position position="281"/>
    </location>
</feature>
<accession>A0ABU0L904</accession>
<evidence type="ECO:0000313" key="6">
    <source>
        <dbReference type="Proteomes" id="UP001241747"/>
    </source>
</evidence>
<dbReference type="InterPro" id="IPR016162">
    <property type="entry name" value="Ald_DH_N"/>
</dbReference>
<evidence type="ECO:0000256" key="3">
    <source>
        <dbReference type="RuleBase" id="RU003345"/>
    </source>
</evidence>
<dbReference type="RefSeq" id="WP_272904228.1">
    <property type="nucleotide sequence ID" value="NZ_JABWGX010000016.1"/>
</dbReference>
<dbReference type="GO" id="GO:0008957">
    <property type="term" value="F:phenylacetaldehyde dehydrogenase (NAD+) activity"/>
    <property type="evidence" value="ECO:0007669"/>
    <property type="project" value="UniProtKB-EC"/>
</dbReference>
<proteinExistence type="inferred from homology"/>
<dbReference type="InterPro" id="IPR016163">
    <property type="entry name" value="Ald_DH_C"/>
</dbReference>
<dbReference type="Gene3D" id="3.40.309.10">
    <property type="entry name" value="Aldehyde Dehydrogenase, Chain A, domain 2"/>
    <property type="match status" value="1"/>
</dbReference>
<evidence type="ECO:0000259" key="4">
    <source>
        <dbReference type="Pfam" id="PF00171"/>
    </source>
</evidence>
<dbReference type="PROSITE" id="PS00687">
    <property type="entry name" value="ALDEHYDE_DEHYDR_GLU"/>
    <property type="match status" value="1"/>
</dbReference>
<reference evidence="5 6" key="1">
    <citation type="submission" date="2023-07" db="EMBL/GenBank/DDBJ databases">
        <title>Genomic Encyclopedia of Type Strains, Phase IV (KMG-IV): sequencing the most valuable type-strain genomes for metagenomic binning, comparative biology and taxonomic classification.</title>
        <authorList>
            <person name="Goeker M."/>
        </authorList>
    </citation>
    <scope>NUCLEOTIDE SEQUENCE [LARGE SCALE GENOMIC DNA]</scope>
    <source>
        <strain evidence="5 6">DSM 3770</strain>
    </source>
</reference>
<dbReference type="InterPro" id="IPR029510">
    <property type="entry name" value="Ald_DH_CS_GLU"/>
</dbReference>
<keyword evidence="6" id="KW-1185">Reference proteome</keyword>
<dbReference type="EC" id="1.2.1.39" evidence="5"/>
<dbReference type="PROSITE" id="PS00070">
    <property type="entry name" value="ALDEHYDE_DEHYDR_CYS"/>
    <property type="match status" value="1"/>
</dbReference>
<dbReference type="PANTHER" id="PTHR11699">
    <property type="entry name" value="ALDEHYDE DEHYDROGENASE-RELATED"/>
    <property type="match status" value="1"/>
</dbReference>
<evidence type="ECO:0000256" key="2">
    <source>
        <dbReference type="PROSITE-ProRule" id="PRU10007"/>
    </source>
</evidence>
<gene>
    <name evidence="5" type="ORF">QOZ94_000369</name>
</gene>
<organism evidence="5 6">
    <name type="scientific">Xanthobacter agilis</name>
    <dbReference type="NCBI Taxonomy" id="47492"/>
    <lineage>
        <taxon>Bacteria</taxon>
        <taxon>Pseudomonadati</taxon>
        <taxon>Pseudomonadota</taxon>
        <taxon>Alphaproteobacteria</taxon>
        <taxon>Hyphomicrobiales</taxon>
        <taxon>Xanthobacteraceae</taxon>
        <taxon>Xanthobacter</taxon>
    </lineage>
</organism>
<dbReference type="Pfam" id="PF00171">
    <property type="entry name" value="Aldedh"/>
    <property type="match status" value="1"/>
</dbReference>
<protein>
    <submittedName>
        <fullName evidence="5">Phenylacetaldehyde dehydrogenase</fullName>
        <ecNumber evidence="5">1.2.1.39</ecNumber>
    </submittedName>
</protein>